<organism evidence="5 6">
    <name type="scientific">Arthrobacter livingstonensis</name>
    <dbReference type="NCBI Taxonomy" id="670078"/>
    <lineage>
        <taxon>Bacteria</taxon>
        <taxon>Bacillati</taxon>
        <taxon>Actinomycetota</taxon>
        <taxon>Actinomycetes</taxon>
        <taxon>Micrococcales</taxon>
        <taxon>Micrococcaceae</taxon>
        <taxon>Arthrobacter</taxon>
    </lineage>
</organism>
<dbReference type="Gene3D" id="3.30.450.20">
    <property type="entry name" value="PAS domain"/>
    <property type="match status" value="1"/>
</dbReference>
<dbReference type="SUPFAM" id="SSF48008">
    <property type="entry name" value="GntR ligand-binding domain-like"/>
    <property type="match status" value="1"/>
</dbReference>
<dbReference type="Gene3D" id="1.10.10.10">
    <property type="entry name" value="Winged helix-like DNA-binding domain superfamily/Winged helix DNA-binding domain"/>
    <property type="match status" value="1"/>
</dbReference>
<dbReference type="Pfam" id="PF00392">
    <property type="entry name" value="GntR"/>
    <property type="match status" value="1"/>
</dbReference>
<dbReference type="InterPro" id="IPR000524">
    <property type="entry name" value="Tscrpt_reg_HTH_GntR"/>
</dbReference>
<dbReference type="SUPFAM" id="SSF46785">
    <property type="entry name" value="Winged helix' DNA-binding domain"/>
    <property type="match status" value="1"/>
</dbReference>
<evidence type="ECO:0000256" key="2">
    <source>
        <dbReference type="ARBA" id="ARBA00023125"/>
    </source>
</evidence>
<keyword evidence="1" id="KW-0805">Transcription regulation</keyword>
<feature type="domain" description="HTH gntR-type" evidence="4">
    <location>
        <begin position="16"/>
        <end position="86"/>
    </location>
</feature>
<comment type="caution">
    <text evidence="5">The sequence shown here is derived from an EMBL/GenBank/DDBJ whole genome shotgun (WGS) entry which is preliminary data.</text>
</comment>
<name>A0A2V5L3G7_9MICC</name>
<dbReference type="GO" id="GO:0003700">
    <property type="term" value="F:DNA-binding transcription factor activity"/>
    <property type="evidence" value="ECO:0007669"/>
    <property type="project" value="InterPro"/>
</dbReference>
<dbReference type="Proteomes" id="UP000247832">
    <property type="component" value="Unassembled WGS sequence"/>
</dbReference>
<dbReference type="Pfam" id="PF22673">
    <property type="entry name" value="MCP-like_PDC_1"/>
    <property type="match status" value="1"/>
</dbReference>
<keyword evidence="6" id="KW-1185">Reference proteome</keyword>
<evidence type="ECO:0000256" key="3">
    <source>
        <dbReference type="ARBA" id="ARBA00023163"/>
    </source>
</evidence>
<dbReference type="Gene3D" id="1.20.120.530">
    <property type="entry name" value="GntR ligand-binding domain-like"/>
    <property type="match status" value="1"/>
</dbReference>
<dbReference type="SMART" id="SM00895">
    <property type="entry name" value="FCD"/>
    <property type="match status" value="1"/>
</dbReference>
<dbReference type="GO" id="GO:0003677">
    <property type="term" value="F:DNA binding"/>
    <property type="evidence" value="ECO:0007669"/>
    <property type="project" value="UniProtKB-KW"/>
</dbReference>
<sequence length="482" mass="52343">MASWKEQLAFAPLETLERGEEIGRRLRHAIELGVLEEGAQLPSESDLAARMRVSTLTLRSALAELRHLGLLETRRGKGGGSFVRANIGGIAKAQLDALAAYSLDELLDIREYRAFLAGSAAMAAADRSQQVSIARLASMAAQIESVHTPAEMTRADSRFHIELAAASGSTLLTRQEMAMQAEVGALVWAGDSDRRRAAGKEHALMVNAIQSGDTHLARALAEDHVRRDMNRLIDLRMSMEPPPQGSTPRSEDIDRIVSAIELFTASLQGSVAASIMAVERAVQADLDRTKNGKLAELPNVYDAARRTLDGAVPALYGAGFAADPSYFGEMGFIWCYIPSDPKSPQRMELDLEFYDYSTAPWWPEKGSDDTVHASHAYVDAFGANEYLVTFTKRVVREGRMAGVAAVDILVTGLQIAFQPLLRHLPSSTCIVDQNDVVIATHTANLLGGTLLPSHQIDRRITLPSVPWTLCIGVSKETVAKTG</sequence>
<dbReference type="PANTHER" id="PTHR43537:SF24">
    <property type="entry name" value="GLUCONATE OPERON TRANSCRIPTIONAL REPRESSOR"/>
    <property type="match status" value="1"/>
</dbReference>
<accession>A0A2V5L3G7</accession>
<dbReference type="InterPro" id="IPR036388">
    <property type="entry name" value="WH-like_DNA-bd_sf"/>
</dbReference>
<proteinExistence type="predicted"/>
<evidence type="ECO:0000313" key="6">
    <source>
        <dbReference type="Proteomes" id="UP000247832"/>
    </source>
</evidence>
<dbReference type="PROSITE" id="PS50949">
    <property type="entry name" value="HTH_GNTR"/>
    <property type="match status" value="1"/>
</dbReference>
<dbReference type="InterPro" id="IPR036390">
    <property type="entry name" value="WH_DNA-bd_sf"/>
</dbReference>
<dbReference type="RefSeq" id="WP_110502744.1">
    <property type="nucleotide sequence ID" value="NZ_QJVD01000032.1"/>
</dbReference>
<dbReference type="InterPro" id="IPR008920">
    <property type="entry name" value="TF_FadR/GntR_C"/>
</dbReference>
<protein>
    <recommendedName>
        <fullName evidence="4">HTH gntR-type domain-containing protein</fullName>
    </recommendedName>
</protein>
<dbReference type="OrthoDB" id="9784718at2"/>
<keyword evidence="3" id="KW-0804">Transcription</keyword>
<dbReference type="AlphaFoldDB" id="A0A2V5L3G7"/>
<evidence type="ECO:0000259" key="4">
    <source>
        <dbReference type="PROSITE" id="PS50949"/>
    </source>
</evidence>
<keyword evidence="2" id="KW-0238">DNA-binding</keyword>
<evidence type="ECO:0000313" key="5">
    <source>
        <dbReference type="EMBL" id="PYI65032.1"/>
    </source>
</evidence>
<reference evidence="5 6" key="1">
    <citation type="submission" date="2018-05" db="EMBL/GenBank/DDBJ databases">
        <title>Genetic diversity of glacier-inhabiting Cryobacterium bacteria in China and description of Cryobacterium mengkeensis sp. nov. and Arthrobacter glacialis sp. nov.</title>
        <authorList>
            <person name="Liu Q."/>
            <person name="Xin Y.-H."/>
        </authorList>
    </citation>
    <scope>NUCLEOTIDE SEQUENCE [LARGE SCALE GENOMIC DNA]</scope>
    <source>
        <strain evidence="5 6">LI2</strain>
    </source>
</reference>
<evidence type="ECO:0000256" key="1">
    <source>
        <dbReference type="ARBA" id="ARBA00023015"/>
    </source>
</evidence>
<gene>
    <name evidence="5" type="ORF">CVV68_19910</name>
</gene>
<dbReference type="SMART" id="SM00345">
    <property type="entry name" value="HTH_GNTR"/>
    <property type="match status" value="1"/>
</dbReference>
<dbReference type="InterPro" id="IPR011711">
    <property type="entry name" value="GntR_C"/>
</dbReference>
<dbReference type="EMBL" id="QJVD01000032">
    <property type="protein sequence ID" value="PYI65032.1"/>
    <property type="molecule type" value="Genomic_DNA"/>
</dbReference>
<dbReference type="CDD" id="cd07377">
    <property type="entry name" value="WHTH_GntR"/>
    <property type="match status" value="1"/>
</dbReference>
<dbReference type="Pfam" id="PF07729">
    <property type="entry name" value="FCD"/>
    <property type="match status" value="1"/>
</dbReference>
<dbReference type="PANTHER" id="PTHR43537">
    <property type="entry name" value="TRANSCRIPTIONAL REGULATOR, GNTR FAMILY"/>
    <property type="match status" value="1"/>
</dbReference>